<dbReference type="PANTHER" id="PTHR43800">
    <property type="entry name" value="PEPTIDYL-LYSINE N-ACETYLTRANSFERASE YJAB"/>
    <property type="match status" value="1"/>
</dbReference>
<dbReference type="EMBL" id="SOAG01000025">
    <property type="protein sequence ID" value="TDS54565.1"/>
    <property type="molecule type" value="Genomic_DNA"/>
</dbReference>
<dbReference type="InterPro" id="IPR016181">
    <property type="entry name" value="Acyl_CoA_acyltransferase"/>
</dbReference>
<dbReference type="PROSITE" id="PS51186">
    <property type="entry name" value="GNAT"/>
    <property type="match status" value="1"/>
</dbReference>
<gene>
    <name evidence="4" type="ORF">C8P70_1258</name>
</gene>
<dbReference type="PANTHER" id="PTHR43800:SF1">
    <property type="entry name" value="PEPTIDYL-LYSINE N-ACETYLTRANSFERASE YJAB"/>
    <property type="match status" value="1"/>
</dbReference>
<dbReference type="Proteomes" id="UP000295215">
    <property type="component" value="Unassembled WGS sequence"/>
</dbReference>
<evidence type="ECO:0000256" key="2">
    <source>
        <dbReference type="ARBA" id="ARBA00023315"/>
    </source>
</evidence>
<protein>
    <submittedName>
        <fullName evidence="4">Ribosomal protein S18 acetylase RimI-like enzyme</fullName>
    </submittedName>
</protein>
<dbReference type="RefSeq" id="WP_133713293.1">
    <property type="nucleotide sequence ID" value="NZ_SOAG01000025.1"/>
</dbReference>
<comment type="caution">
    <text evidence="4">The sequence shown here is derived from an EMBL/GenBank/DDBJ whole genome shotgun (WGS) entry which is preliminary data.</text>
</comment>
<feature type="domain" description="N-acetyltransferase" evidence="3">
    <location>
        <begin position="3"/>
        <end position="188"/>
    </location>
</feature>
<dbReference type="Gene3D" id="3.40.630.30">
    <property type="match status" value="1"/>
</dbReference>
<keyword evidence="5" id="KW-1185">Reference proteome</keyword>
<dbReference type="InterPro" id="IPR000182">
    <property type="entry name" value="GNAT_dom"/>
</dbReference>
<dbReference type="OrthoDB" id="5319888at2"/>
<keyword evidence="2" id="KW-0012">Acyltransferase</keyword>
<reference evidence="4 5" key="1">
    <citation type="submission" date="2019-03" db="EMBL/GenBank/DDBJ databases">
        <title>Genomic Encyclopedia of Archaeal and Bacterial Type Strains, Phase II (KMG-II): from individual species to whole genera.</title>
        <authorList>
            <person name="Goeker M."/>
        </authorList>
    </citation>
    <scope>NUCLEOTIDE SEQUENCE [LARGE SCALE GENOMIC DNA]</scope>
    <source>
        <strain evidence="4 5">DSM 28213</strain>
    </source>
</reference>
<name>A0A4R7EQF6_9FLAO</name>
<organism evidence="4 5">
    <name type="scientific">Myroides indicus</name>
    <dbReference type="NCBI Taxonomy" id="1323422"/>
    <lineage>
        <taxon>Bacteria</taxon>
        <taxon>Pseudomonadati</taxon>
        <taxon>Bacteroidota</taxon>
        <taxon>Flavobacteriia</taxon>
        <taxon>Flavobacteriales</taxon>
        <taxon>Flavobacteriaceae</taxon>
        <taxon>Myroides</taxon>
    </lineage>
</organism>
<keyword evidence="4" id="KW-0687">Ribonucleoprotein</keyword>
<evidence type="ECO:0000313" key="4">
    <source>
        <dbReference type="EMBL" id="TDS54565.1"/>
    </source>
</evidence>
<evidence type="ECO:0000256" key="1">
    <source>
        <dbReference type="ARBA" id="ARBA00022679"/>
    </source>
</evidence>
<dbReference type="CDD" id="cd04301">
    <property type="entry name" value="NAT_SF"/>
    <property type="match status" value="1"/>
</dbReference>
<keyword evidence="1" id="KW-0808">Transferase</keyword>
<dbReference type="Pfam" id="PF00583">
    <property type="entry name" value="Acetyltransf_1"/>
    <property type="match status" value="1"/>
</dbReference>
<sequence length="188" mass="21605">MSVTIRRAKKTDFDIVPKLMLQAMEDIVFSFIQKNDIEEAIYFLTRLFQQPSNLYSYENTFVAINEENEILGSITGYNGDYFHQLQQPVLDVMNNHYNNPTIPESETNGGEFYLDTIAVSPMSQGKGIGTQLLKYVIDYARDENFQQIGLLVDIKNPDAKKLYEKLGFKQDHKITLAGSEYDHLSILF</sequence>
<dbReference type="AlphaFoldDB" id="A0A4R7EQF6"/>
<evidence type="ECO:0000259" key="3">
    <source>
        <dbReference type="PROSITE" id="PS51186"/>
    </source>
</evidence>
<dbReference type="GO" id="GO:0005840">
    <property type="term" value="C:ribosome"/>
    <property type="evidence" value="ECO:0007669"/>
    <property type="project" value="UniProtKB-KW"/>
</dbReference>
<proteinExistence type="predicted"/>
<dbReference type="GO" id="GO:0016747">
    <property type="term" value="F:acyltransferase activity, transferring groups other than amino-acyl groups"/>
    <property type="evidence" value="ECO:0007669"/>
    <property type="project" value="InterPro"/>
</dbReference>
<dbReference type="SUPFAM" id="SSF55729">
    <property type="entry name" value="Acyl-CoA N-acyltransferases (Nat)"/>
    <property type="match status" value="1"/>
</dbReference>
<evidence type="ECO:0000313" key="5">
    <source>
        <dbReference type="Proteomes" id="UP000295215"/>
    </source>
</evidence>
<accession>A0A4R7EQF6</accession>
<keyword evidence="4" id="KW-0689">Ribosomal protein</keyword>